<dbReference type="SUPFAM" id="SSF53474">
    <property type="entry name" value="alpha/beta-Hydrolases"/>
    <property type="match status" value="1"/>
</dbReference>
<feature type="chain" id="PRO_5045006695" description="Carboxylic ester hydrolase" evidence="6">
    <location>
        <begin position="21"/>
        <end position="609"/>
    </location>
</feature>
<dbReference type="Proteomes" id="UP000694865">
    <property type="component" value="Unplaced"/>
</dbReference>
<dbReference type="Pfam" id="PF00135">
    <property type="entry name" value="COesterase"/>
    <property type="match status" value="1"/>
</dbReference>
<dbReference type="GeneID" id="100366282"/>
<evidence type="ECO:0000256" key="6">
    <source>
        <dbReference type="RuleBase" id="RU361235"/>
    </source>
</evidence>
<evidence type="ECO:0000256" key="1">
    <source>
        <dbReference type="ARBA" id="ARBA00005964"/>
    </source>
</evidence>
<gene>
    <name evidence="9" type="primary">LOC100366282</name>
</gene>
<comment type="similarity">
    <text evidence="1 6">Belongs to the type-B carboxylesterase/lipase family.</text>
</comment>
<reference evidence="9" key="1">
    <citation type="submission" date="2025-08" db="UniProtKB">
        <authorList>
            <consortium name="RefSeq"/>
        </authorList>
    </citation>
    <scope>IDENTIFICATION</scope>
    <source>
        <tissue evidence="9">Testes</tissue>
    </source>
</reference>
<keyword evidence="4 6" id="KW-0378">Hydrolase</keyword>
<evidence type="ECO:0000313" key="9">
    <source>
        <dbReference type="RefSeq" id="XP_006811352.1"/>
    </source>
</evidence>
<dbReference type="InterPro" id="IPR050654">
    <property type="entry name" value="AChE-related_enzymes"/>
</dbReference>
<feature type="signal peptide" evidence="6">
    <location>
        <begin position="1"/>
        <end position="20"/>
    </location>
</feature>
<dbReference type="PROSITE" id="PS01173">
    <property type="entry name" value="LIPASE_GDXG_HIS"/>
    <property type="match status" value="1"/>
</dbReference>
<name>A0ABM0LUB1_SACKO</name>
<dbReference type="PANTHER" id="PTHR43918:SF4">
    <property type="entry name" value="CARBOXYLIC ESTER HYDROLASE"/>
    <property type="match status" value="1"/>
</dbReference>
<organism evidence="8 9">
    <name type="scientific">Saccoglossus kowalevskii</name>
    <name type="common">Acorn worm</name>
    <dbReference type="NCBI Taxonomy" id="10224"/>
    <lineage>
        <taxon>Eukaryota</taxon>
        <taxon>Metazoa</taxon>
        <taxon>Hemichordata</taxon>
        <taxon>Enteropneusta</taxon>
        <taxon>Harrimaniidae</taxon>
        <taxon>Saccoglossus</taxon>
    </lineage>
</organism>
<keyword evidence="8" id="KW-1185">Reference proteome</keyword>
<dbReference type="PANTHER" id="PTHR43918">
    <property type="entry name" value="ACETYLCHOLINESTERASE"/>
    <property type="match status" value="1"/>
</dbReference>
<comment type="similarity">
    <text evidence="2">Belongs to the 'GDXG' lipolytic enzyme family.</text>
</comment>
<dbReference type="RefSeq" id="XP_006811352.1">
    <property type="nucleotide sequence ID" value="XM_006811289.1"/>
</dbReference>
<dbReference type="PROSITE" id="PS00941">
    <property type="entry name" value="CARBOXYLESTERASE_B_2"/>
    <property type="match status" value="1"/>
</dbReference>
<evidence type="ECO:0000256" key="5">
    <source>
        <dbReference type="ARBA" id="ARBA00023157"/>
    </source>
</evidence>
<dbReference type="InterPro" id="IPR002168">
    <property type="entry name" value="Lipase_GDXG_HIS_AS"/>
</dbReference>
<dbReference type="InterPro" id="IPR019826">
    <property type="entry name" value="Carboxylesterase_B_AS"/>
</dbReference>
<keyword evidence="6" id="KW-0732">Signal</keyword>
<keyword evidence="5" id="KW-1015">Disulfide bond</keyword>
<dbReference type="Gene3D" id="3.40.50.1820">
    <property type="entry name" value="alpha/beta hydrolase"/>
    <property type="match status" value="1"/>
</dbReference>
<sequence length="609" mass="68050">MWSRQIWSLIFVEVFGFVLGFNLTGDPPVVSTRNGDLLGKRLTVLGKSVDAFLGVPYAAAPVGELRFQRPRPFTQSWEGVRNATMYGSSCLQEVMPRLRNFSGHVWWGSSEQRHNEDCLFLNIWAPHPRPKKTPVIVFIHGGSFVSGSGSAEGLRGHILATVEYVIVVTINYRLGVLGFATLDIDEAPGNIGLYDQTMALKWINQNIAGFGGDPDLVTIAGHSAGASSVSYHLLSPMSEHLFKFAILQSGTALSPWALSPKDDLLSQTIGLAKRTSCPSAKPGNRTSALETITCLRGDINLTPLIRHWEKNAHSSPMVDGLFLPDTPHNLLSSGRFKNTSILLGFNQDESVLNLMRFDEFSHDPITIAEHTPSLSHDTFRDRIQSLFSDFDDRQVETIAFQYRNWYRPYDPYEFRNSLANMWSDYSICCPTLDFVAYFTASKQDAYVYYFNHRNSLNAWPTWVGVPHGDELAFVLGLALEDEITSEEKDLSRRIMRYWGNFARTGNPNVPDVGGVEWPKYSTEDHLVFTLNLSVLQETPHIATDPRIPKCAFWKYLVPRLSVEKAFIAATSFPIIVSLANIVCNVGKSMESDVSFVCDATTEPSDLGMI</sequence>
<feature type="domain" description="Carboxylesterase type B" evidence="7">
    <location>
        <begin position="27"/>
        <end position="553"/>
    </location>
</feature>
<evidence type="ECO:0000259" key="7">
    <source>
        <dbReference type="Pfam" id="PF00135"/>
    </source>
</evidence>
<accession>A0ABM0LUB1</accession>
<dbReference type="InterPro" id="IPR019819">
    <property type="entry name" value="Carboxylesterase_B_CS"/>
</dbReference>
<dbReference type="PROSITE" id="PS00122">
    <property type="entry name" value="CARBOXYLESTERASE_B_1"/>
    <property type="match status" value="1"/>
</dbReference>
<dbReference type="PRINTS" id="PR00878">
    <property type="entry name" value="CHOLNESTRASE"/>
</dbReference>
<protein>
    <recommendedName>
        <fullName evidence="6">Carboxylic ester hydrolase</fullName>
        <ecNumber evidence="6">3.1.1.-</ecNumber>
    </recommendedName>
</protein>
<evidence type="ECO:0000256" key="3">
    <source>
        <dbReference type="ARBA" id="ARBA00022487"/>
    </source>
</evidence>
<dbReference type="InterPro" id="IPR000997">
    <property type="entry name" value="Cholinesterase"/>
</dbReference>
<dbReference type="InterPro" id="IPR029058">
    <property type="entry name" value="AB_hydrolase_fold"/>
</dbReference>
<dbReference type="EC" id="3.1.1.-" evidence="6"/>
<dbReference type="InterPro" id="IPR002018">
    <property type="entry name" value="CarbesteraseB"/>
</dbReference>
<keyword evidence="3" id="KW-0719">Serine esterase</keyword>
<evidence type="ECO:0000256" key="2">
    <source>
        <dbReference type="ARBA" id="ARBA00010515"/>
    </source>
</evidence>
<evidence type="ECO:0000256" key="4">
    <source>
        <dbReference type="ARBA" id="ARBA00022801"/>
    </source>
</evidence>
<evidence type="ECO:0000313" key="8">
    <source>
        <dbReference type="Proteomes" id="UP000694865"/>
    </source>
</evidence>
<proteinExistence type="inferred from homology"/>